<evidence type="ECO:0000256" key="3">
    <source>
        <dbReference type="ARBA" id="ARBA00023163"/>
    </source>
</evidence>
<dbReference type="RefSeq" id="WP_121194726.1">
    <property type="nucleotide sequence ID" value="NZ_RBWV01000015.1"/>
</dbReference>
<organism evidence="6 7">
    <name type="scientific">Motilibacter peucedani</name>
    <dbReference type="NCBI Taxonomy" id="598650"/>
    <lineage>
        <taxon>Bacteria</taxon>
        <taxon>Bacillati</taxon>
        <taxon>Actinomycetota</taxon>
        <taxon>Actinomycetes</taxon>
        <taxon>Motilibacterales</taxon>
        <taxon>Motilibacteraceae</taxon>
        <taxon>Motilibacter</taxon>
    </lineage>
</organism>
<dbReference type="GO" id="GO:1902201">
    <property type="term" value="P:negative regulation of bacterial-type flagellum-dependent cell motility"/>
    <property type="evidence" value="ECO:0007669"/>
    <property type="project" value="TreeGrafter"/>
</dbReference>
<dbReference type="InterPro" id="IPR000160">
    <property type="entry name" value="GGDEF_dom"/>
</dbReference>
<evidence type="ECO:0000256" key="4">
    <source>
        <dbReference type="SAM" id="Coils"/>
    </source>
</evidence>
<dbReference type="InterPro" id="IPR028082">
    <property type="entry name" value="Peripla_BP_I"/>
</dbReference>
<dbReference type="OrthoDB" id="56125at2"/>
<keyword evidence="2" id="KW-0238">DNA-binding</keyword>
<reference evidence="6 7" key="1">
    <citation type="submission" date="2018-10" db="EMBL/GenBank/DDBJ databases">
        <title>Genomic Encyclopedia of Archaeal and Bacterial Type Strains, Phase II (KMG-II): from individual species to whole genera.</title>
        <authorList>
            <person name="Goeker M."/>
        </authorList>
    </citation>
    <scope>NUCLEOTIDE SEQUENCE [LARGE SCALE GENOMIC DNA]</scope>
    <source>
        <strain evidence="6 7">RP-AC37</strain>
    </source>
</reference>
<dbReference type="CDD" id="cd01949">
    <property type="entry name" value="GGDEF"/>
    <property type="match status" value="1"/>
</dbReference>
<dbReference type="InterPro" id="IPR029787">
    <property type="entry name" value="Nucleotide_cyclase"/>
</dbReference>
<dbReference type="AlphaFoldDB" id="A0A420XLI9"/>
<dbReference type="SUPFAM" id="SSF53822">
    <property type="entry name" value="Periplasmic binding protein-like I"/>
    <property type="match status" value="1"/>
</dbReference>
<dbReference type="Gene3D" id="3.40.50.2300">
    <property type="match status" value="2"/>
</dbReference>
<keyword evidence="7" id="KW-1185">Reference proteome</keyword>
<dbReference type="SUPFAM" id="SSF55073">
    <property type="entry name" value="Nucleotide cyclase"/>
    <property type="match status" value="1"/>
</dbReference>
<evidence type="ECO:0000259" key="5">
    <source>
        <dbReference type="PROSITE" id="PS50887"/>
    </source>
</evidence>
<name>A0A420XLI9_9ACTN</name>
<dbReference type="GO" id="GO:0052621">
    <property type="term" value="F:diguanylate cyclase activity"/>
    <property type="evidence" value="ECO:0007669"/>
    <property type="project" value="TreeGrafter"/>
</dbReference>
<evidence type="ECO:0000313" key="6">
    <source>
        <dbReference type="EMBL" id="RKS69295.1"/>
    </source>
</evidence>
<evidence type="ECO:0000256" key="2">
    <source>
        <dbReference type="ARBA" id="ARBA00023125"/>
    </source>
</evidence>
<dbReference type="Pfam" id="PF00990">
    <property type="entry name" value="GGDEF"/>
    <property type="match status" value="1"/>
</dbReference>
<dbReference type="Gene3D" id="3.30.70.270">
    <property type="match status" value="1"/>
</dbReference>
<dbReference type="InterPro" id="IPR046335">
    <property type="entry name" value="LacI/GalR-like_sensor"/>
</dbReference>
<accession>A0A420XLI9</accession>
<dbReference type="Proteomes" id="UP000281955">
    <property type="component" value="Unassembled WGS sequence"/>
</dbReference>
<evidence type="ECO:0000313" key="7">
    <source>
        <dbReference type="Proteomes" id="UP000281955"/>
    </source>
</evidence>
<sequence length="659" mass="69779">MSETGEGAAFVAVVVNEVTDYQRQLVSGLQQGLAGAGVPVLVAVSHPRNGHDGELLERLIGSGRVCGVVLTALEDEGTEESLCRSAAQHGVAVVTVSRRIAGVPNVECDNSAGMGELMAHLLDEQGVRRPVFLQGNVDNPDAQQREAVFRREMAARGLPVREELVLLGDFHREPAHRATARLLDSPAWAAAAPDAVVASNDDMAYGALDALRLHGLRVPDDVLVSGFDDVPASSPSGHDLTSVDQDLAAQGRAVATSLLEQLGGGAAPAQRRVPSRLVVRGSTGGARSHAAAAGGGVAAAVAALDHILEMSRSFSAAADIEDVVAELAAHLPRLRLRSCFLVLAQDEVAGGPAHHDVRVALAWLDGALEPIDGVPAFDQAQLLPPGLLGRLGDRVLVQALFSGSRQHGYLVYEHDDAAERSRISDVLQIDLSRALDGLHRERVLQEQASELERLVALRTAQLELEVATRRAAEEGLRRANAELERATLRDELTGIANRRAFNEALRRQWEHATRAGEPVALVLCDVDSFKQYNDRYGHQAGDECLRRIAAALEGAASRADDLASRYGGEEFAVLLPSSGPTGVAEVAERLLARVRALAVPHADSPSGVVTVSAGWALAHPRPGDPADALVRAADTALYAAKLAGRDRAERAAVEDPAYS</sequence>
<comment type="caution">
    <text evidence="6">The sequence shown here is derived from an EMBL/GenBank/DDBJ whole genome shotgun (WGS) entry which is preliminary data.</text>
</comment>
<dbReference type="GO" id="GO:0003677">
    <property type="term" value="F:DNA binding"/>
    <property type="evidence" value="ECO:0007669"/>
    <property type="project" value="UniProtKB-KW"/>
</dbReference>
<dbReference type="CDD" id="cd06267">
    <property type="entry name" value="PBP1_LacI_sugar_binding-like"/>
    <property type="match status" value="1"/>
</dbReference>
<gene>
    <name evidence="6" type="ORF">CLV35_3472</name>
</gene>
<keyword evidence="3" id="KW-0804">Transcription</keyword>
<dbReference type="GO" id="GO:0043709">
    <property type="term" value="P:cell adhesion involved in single-species biofilm formation"/>
    <property type="evidence" value="ECO:0007669"/>
    <property type="project" value="TreeGrafter"/>
</dbReference>
<dbReference type="PROSITE" id="PS50887">
    <property type="entry name" value="GGDEF"/>
    <property type="match status" value="1"/>
</dbReference>
<protein>
    <submittedName>
        <fullName evidence="6">Diguanylate cyclase (GGDEF)-like protein</fullName>
    </submittedName>
</protein>
<dbReference type="SMART" id="SM00267">
    <property type="entry name" value="GGDEF"/>
    <property type="match status" value="1"/>
</dbReference>
<proteinExistence type="predicted"/>
<evidence type="ECO:0000256" key="1">
    <source>
        <dbReference type="ARBA" id="ARBA00023015"/>
    </source>
</evidence>
<dbReference type="EMBL" id="RBWV01000015">
    <property type="protein sequence ID" value="RKS69295.1"/>
    <property type="molecule type" value="Genomic_DNA"/>
</dbReference>
<dbReference type="InParanoid" id="A0A420XLI9"/>
<keyword evidence="4" id="KW-0175">Coiled coil</keyword>
<dbReference type="PANTHER" id="PTHR45138:SF9">
    <property type="entry name" value="DIGUANYLATE CYCLASE DGCM-RELATED"/>
    <property type="match status" value="1"/>
</dbReference>
<feature type="coiled-coil region" evidence="4">
    <location>
        <begin position="469"/>
        <end position="498"/>
    </location>
</feature>
<dbReference type="NCBIfam" id="TIGR00254">
    <property type="entry name" value="GGDEF"/>
    <property type="match status" value="1"/>
</dbReference>
<dbReference type="InterPro" id="IPR043128">
    <property type="entry name" value="Rev_trsase/Diguanyl_cyclase"/>
</dbReference>
<dbReference type="PANTHER" id="PTHR45138">
    <property type="entry name" value="REGULATORY COMPONENTS OF SENSORY TRANSDUCTION SYSTEM"/>
    <property type="match status" value="1"/>
</dbReference>
<keyword evidence="1" id="KW-0805">Transcription regulation</keyword>
<dbReference type="GO" id="GO:0005886">
    <property type="term" value="C:plasma membrane"/>
    <property type="evidence" value="ECO:0007669"/>
    <property type="project" value="TreeGrafter"/>
</dbReference>
<dbReference type="InterPro" id="IPR050469">
    <property type="entry name" value="Diguanylate_Cyclase"/>
</dbReference>
<feature type="domain" description="GGDEF" evidence="5">
    <location>
        <begin position="517"/>
        <end position="653"/>
    </location>
</feature>
<dbReference type="Pfam" id="PF13377">
    <property type="entry name" value="Peripla_BP_3"/>
    <property type="match status" value="1"/>
</dbReference>
<dbReference type="FunFam" id="3.30.70.270:FF:000001">
    <property type="entry name" value="Diguanylate cyclase domain protein"/>
    <property type="match status" value="1"/>
</dbReference>